<dbReference type="EMBL" id="JAEPRB010000098">
    <property type="protein sequence ID" value="KAG2221855.1"/>
    <property type="molecule type" value="Genomic_DNA"/>
</dbReference>
<evidence type="ECO:0000256" key="2">
    <source>
        <dbReference type="ARBA" id="ARBA00022448"/>
    </source>
</evidence>
<feature type="transmembrane region" description="Helical" evidence="6">
    <location>
        <begin position="193"/>
        <end position="215"/>
    </location>
</feature>
<feature type="transmembrane region" description="Helical" evidence="6">
    <location>
        <begin position="132"/>
        <end position="151"/>
    </location>
</feature>
<protein>
    <recommendedName>
        <fullName evidence="9">Major facilitator superfamily (MFS) profile domain-containing protein</fullName>
    </recommendedName>
</protein>
<dbReference type="GO" id="GO:0022857">
    <property type="term" value="F:transmembrane transporter activity"/>
    <property type="evidence" value="ECO:0007669"/>
    <property type="project" value="InterPro"/>
</dbReference>
<dbReference type="Pfam" id="PF07690">
    <property type="entry name" value="MFS_1"/>
    <property type="match status" value="1"/>
</dbReference>
<dbReference type="InterPro" id="IPR036259">
    <property type="entry name" value="MFS_trans_sf"/>
</dbReference>
<keyword evidence="5 6" id="KW-0472">Membrane</keyword>
<keyword evidence="2" id="KW-0813">Transport</keyword>
<proteinExistence type="predicted"/>
<dbReference type="PANTHER" id="PTHR43791">
    <property type="entry name" value="PERMEASE-RELATED"/>
    <property type="match status" value="1"/>
</dbReference>
<keyword evidence="8" id="KW-1185">Reference proteome</keyword>
<evidence type="ECO:0000256" key="6">
    <source>
        <dbReference type="SAM" id="Phobius"/>
    </source>
</evidence>
<feature type="transmembrane region" description="Helical" evidence="6">
    <location>
        <begin position="158"/>
        <end position="181"/>
    </location>
</feature>
<dbReference type="OrthoDB" id="6730379at2759"/>
<dbReference type="SUPFAM" id="SSF103473">
    <property type="entry name" value="MFS general substrate transporter"/>
    <property type="match status" value="1"/>
</dbReference>
<dbReference type="PANTHER" id="PTHR43791:SF36">
    <property type="entry name" value="TRANSPORTER, PUTATIVE (AFU_ORTHOLOGUE AFUA_6G08340)-RELATED"/>
    <property type="match status" value="1"/>
</dbReference>
<reference evidence="7 8" key="1">
    <citation type="submission" date="2020-12" db="EMBL/GenBank/DDBJ databases">
        <title>Metabolic potential, ecology and presence of endohyphal bacteria is reflected in genomic diversity of Mucoromycotina.</title>
        <authorList>
            <person name="Muszewska A."/>
            <person name="Okrasinska A."/>
            <person name="Steczkiewicz K."/>
            <person name="Drgas O."/>
            <person name="Orlowska M."/>
            <person name="Perlinska-Lenart U."/>
            <person name="Aleksandrzak-Piekarczyk T."/>
            <person name="Szatraj K."/>
            <person name="Zielenkiewicz U."/>
            <person name="Pilsyk S."/>
            <person name="Malc E."/>
            <person name="Mieczkowski P."/>
            <person name="Kruszewska J.S."/>
            <person name="Biernat P."/>
            <person name="Pawlowska J."/>
        </authorList>
    </citation>
    <scope>NUCLEOTIDE SEQUENCE [LARGE SCALE GENOMIC DNA]</scope>
    <source>
        <strain evidence="7 8">CBS 142.35</strain>
    </source>
</reference>
<evidence type="ECO:0000256" key="4">
    <source>
        <dbReference type="ARBA" id="ARBA00022989"/>
    </source>
</evidence>
<dbReference type="InterPro" id="IPR011701">
    <property type="entry name" value="MFS"/>
</dbReference>
<organism evidence="7 8">
    <name type="scientific">Circinella minor</name>
    <dbReference type="NCBI Taxonomy" id="1195481"/>
    <lineage>
        <taxon>Eukaryota</taxon>
        <taxon>Fungi</taxon>
        <taxon>Fungi incertae sedis</taxon>
        <taxon>Mucoromycota</taxon>
        <taxon>Mucoromycotina</taxon>
        <taxon>Mucoromycetes</taxon>
        <taxon>Mucorales</taxon>
        <taxon>Lichtheimiaceae</taxon>
        <taxon>Circinella</taxon>
    </lineage>
</organism>
<evidence type="ECO:0000313" key="7">
    <source>
        <dbReference type="EMBL" id="KAG2221855.1"/>
    </source>
</evidence>
<dbReference type="Proteomes" id="UP000646827">
    <property type="component" value="Unassembled WGS sequence"/>
</dbReference>
<feature type="non-terminal residue" evidence="7">
    <location>
        <position position="478"/>
    </location>
</feature>
<evidence type="ECO:0008006" key="9">
    <source>
        <dbReference type="Google" id="ProtNLM"/>
    </source>
</evidence>
<dbReference type="GO" id="GO:0016020">
    <property type="term" value="C:membrane"/>
    <property type="evidence" value="ECO:0007669"/>
    <property type="project" value="UniProtKB-SubCell"/>
</dbReference>
<dbReference type="AlphaFoldDB" id="A0A8H7VIJ9"/>
<feature type="transmembrane region" description="Helical" evidence="6">
    <location>
        <begin position="263"/>
        <end position="283"/>
    </location>
</feature>
<feature type="transmembrane region" description="Helical" evidence="6">
    <location>
        <begin position="385"/>
        <end position="405"/>
    </location>
</feature>
<evidence type="ECO:0000256" key="1">
    <source>
        <dbReference type="ARBA" id="ARBA00004141"/>
    </source>
</evidence>
<accession>A0A8H7VIJ9</accession>
<dbReference type="Gene3D" id="1.20.1250.20">
    <property type="entry name" value="MFS general substrate transporter like domains"/>
    <property type="match status" value="2"/>
</dbReference>
<sequence length="478" mass="54600">LNRDKSNDKTIIYQEEEQIMDDTYDKEADQKLARKITMATIPLLSIIQILQFIDKFILNYSAVLGLLEDTKMTTEEFGFSGSFFFIGQIITQLPNQYFLQRFPVSKYFGFMSICWGISVGCTASASNFPQIAALRFLVGFFEGCSLSAMFYRRNEQVFWITIMMVFNFVGMACSGLFSYAIGHMDGIANLHAWKWLMIIFGGLTSLCGIIVFIFLPDTSKSRWFRLTEQEKELMDSRIRENGTVKKNQVNFDHIKEAMKDIRFYCYSIISFFLTIPAACSTQFSSQLIKSMGFSNLQSVVMNVPIAVTTIMILFISLYIIQQFNQIYYTMILLTLITMLGILLLCVLPSGPIQLMGIFLSSPAPAAVILEASYINNVIGYTKRVFYLGTLSATYSAGHIIGPIIMGHSTPPHYYSGLISFIVILGIACFFMLIIRWINKRENNKRQIMEEKGELSSVETRREELDLTDGMDLRFRYRL</sequence>
<feature type="transmembrane region" description="Helical" evidence="6">
    <location>
        <begin position="417"/>
        <end position="438"/>
    </location>
</feature>
<name>A0A8H7VIJ9_9FUNG</name>
<feature type="transmembrane region" description="Helical" evidence="6">
    <location>
        <begin position="355"/>
        <end position="373"/>
    </location>
</feature>
<comment type="caution">
    <text evidence="7">The sequence shown here is derived from an EMBL/GenBank/DDBJ whole genome shotgun (WGS) entry which is preliminary data.</text>
</comment>
<evidence type="ECO:0000256" key="5">
    <source>
        <dbReference type="ARBA" id="ARBA00023136"/>
    </source>
</evidence>
<comment type="subcellular location">
    <subcellularLocation>
        <location evidence="1">Membrane</location>
        <topology evidence="1">Multi-pass membrane protein</topology>
    </subcellularLocation>
</comment>
<evidence type="ECO:0000313" key="8">
    <source>
        <dbReference type="Proteomes" id="UP000646827"/>
    </source>
</evidence>
<feature type="transmembrane region" description="Helical" evidence="6">
    <location>
        <begin position="303"/>
        <end position="320"/>
    </location>
</feature>
<feature type="transmembrane region" description="Helical" evidence="6">
    <location>
        <begin position="107"/>
        <end position="126"/>
    </location>
</feature>
<feature type="transmembrane region" description="Helical" evidence="6">
    <location>
        <begin position="327"/>
        <end position="349"/>
    </location>
</feature>
<evidence type="ECO:0000256" key="3">
    <source>
        <dbReference type="ARBA" id="ARBA00022692"/>
    </source>
</evidence>
<keyword evidence="3 6" id="KW-0812">Transmembrane</keyword>
<keyword evidence="4 6" id="KW-1133">Transmembrane helix</keyword>
<gene>
    <name evidence="7" type="ORF">INT45_003569</name>
</gene>